<accession>A0AAD8YWR9</accession>
<keyword evidence="4 7" id="KW-0690">Ribosome biogenesis</keyword>
<dbReference type="InterPro" id="IPR007949">
    <property type="entry name" value="SDA1_MD"/>
</dbReference>
<evidence type="ECO:0000256" key="6">
    <source>
        <dbReference type="ARBA" id="ARBA00023242"/>
    </source>
</evidence>
<dbReference type="Pfam" id="PF08158">
    <property type="entry name" value="SDA1_HEAT"/>
    <property type="match status" value="1"/>
</dbReference>
<keyword evidence="3 7" id="KW-0813">Transport</keyword>
<protein>
    <recommendedName>
        <fullName evidence="7">Protein SDA1</fullName>
    </recommendedName>
</protein>
<dbReference type="GO" id="GO:0005730">
    <property type="term" value="C:nucleolus"/>
    <property type="evidence" value="ECO:0007669"/>
    <property type="project" value="UniProtKB-SubCell"/>
</dbReference>
<evidence type="ECO:0000256" key="4">
    <source>
        <dbReference type="ARBA" id="ARBA00022517"/>
    </source>
</evidence>
<feature type="region of interest" description="Disordered" evidence="8">
    <location>
        <begin position="620"/>
        <end position="639"/>
    </location>
</feature>
<feature type="region of interest" description="Disordered" evidence="8">
    <location>
        <begin position="648"/>
        <end position="687"/>
    </location>
</feature>
<feature type="compositionally biased region" description="Basic and acidic residues" evidence="8">
    <location>
        <begin position="673"/>
        <end position="687"/>
    </location>
</feature>
<feature type="region of interest" description="Disordered" evidence="8">
    <location>
        <begin position="500"/>
        <end position="543"/>
    </location>
</feature>
<gene>
    <name evidence="12" type="ORF">P4O66_016922</name>
</gene>
<organism evidence="12 13">
    <name type="scientific">Electrophorus voltai</name>
    <dbReference type="NCBI Taxonomy" id="2609070"/>
    <lineage>
        <taxon>Eukaryota</taxon>
        <taxon>Metazoa</taxon>
        <taxon>Chordata</taxon>
        <taxon>Craniata</taxon>
        <taxon>Vertebrata</taxon>
        <taxon>Euteleostomi</taxon>
        <taxon>Actinopterygii</taxon>
        <taxon>Neopterygii</taxon>
        <taxon>Teleostei</taxon>
        <taxon>Ostariophysi</taxon>
        <taxon>Gymnotiformes</taxon>
        <taxon>Gymnotoidei</taxon>
        <taxon>Gymnotidae</taxon>
        <taxon>Electrophorus</taxon>
    </lineage>
</organism>
<dbReference type="GO" id="GO:0000055">
    <property type="term" value="P:ribosomal large subunit export from nucleus"/>
    <property type="evidence" value="ECO:0007669"/>
    <property type="project" value="UniProtKB-UniRule"/>
</dbReference>
<evidence type="ECO:0000256" key="5">
    <source>
        <dbReference type="ARBA" id="ARBA00022927"/>
    </source>
</evidence>
<dbReference type="Pfam" id="PF05285">
    <property type="entry name" value="SDA1_dom"/>
    <property type="match status" value="1"/>
</dbReference>
<evidence type="ECO:0000259" key="11">
    <source>
        <dbReference type="Pfam" id="PF21638"/>
    </source>
</evidence>
<keyword evidence="6 7" id="KW-0539">Nucleus</keyword>
<keyword evidence="5 7" id="KW-0653">Protein transport</keyword>
<evidence type="ECO:0000256" key="7">
    <source>
        <dbReference type="RuleBase" id="RU365057"/>
    </source>
</evidence>
<evidence type="ECO:0000313" key="12">
    <source>
        <dbReference type="EMBL" id="KAK1788500.1"/>
    </source>
</evidence>
<feature type="domain" description="SDA1 N-terminal" evidence="10">
    <location>
        <begin position="62"/>
        <end position="438"/>
    </location>
</feature>
<dbReference type="AlphaFoldDB" id="A0AAD8YWR9"/>
<proteinExistence type="inferred from homology"/>
<feature type="region of interest" description="Disordered" evidence="8">
    <location>
        <begin position="240"/>
        <end position="259"/>
    </location>
</feature>
<feature type="region of interest" description="Disordered" evidence="8">
    <location>
        <begin position="583"/>
        <end position="607"/>
    </location>
</feature>
<reference evidence="12" key="1">
    <citation type="submission" date="2023-03" db="EMBL/GenBank/DDBJ databases">
        <title>Electrophorus voltai genome.</title>
        <authorList>
            <person name="Bian C."/>
        </authorList>
    </citation>
    <scope>NUCLEOTIDE SEQUENCE</scope>
    <source>
        <strain evidence="12">CB-2022</strain>
        <tissue evidence="12">Muscle</tissue>
    </source>
</reference>
<dbReference type="PANTHER" id="PTHR12730">
    <property type="entry name" value="HSDA/SDA1-RELATED"/>
    <property type="match status" value="1"/>
</dbReference>
<feature type="domain" description="SDA1 C-terminal" evidence="11">
    <location>
        <begin position="654"/>
        <end position="699"/>
    </location>
</feature>
<evidence type="ECO:0000256" key="1">
    <source>
        <dbReference type="ARBA" id="ARBA00003823"/>
    </source>
</evidence>
<comment type="similarity">
    <text evidence="2 7">Belongs to the SDA1 family.</text>
</comment>
<dbReference type="InterPro" id="IPR048292">
    <property type="entry name" value="SDA1_C"/>
</dbReference>
<evidence type="ECO:0000256" key="2">
    <source>
        <dbReference type="ARBA" id="ARBA00005783"/>
    </source>
</evidence>
<dbReference type="Proteomes" id="UP001239994">
    <property type="component" value="Unassembled WGS sequence"/>
</dbReference>
<evidence type="ECO:0000256" key="3">
    <source>
        <dbReference type="ARBA" id="ARBA00022448"/>
    </source>
</evidence>
<evidence type="ECO:0000259" key="9">
    <source>
        <dbReference type="Pfam" id="PF05285"/>
    </source>
</evidence>
<dbReference type="EMBL" id="JAROKS010000023">
    <property type="protein sequence ID" value="KAK1788500.1"/>
    <property type="molecule type" value="Genomic_DNA"/>
</dbReference>
<dbReference type="Pfam" id="PF21638">
    <property type="entry name" value="SDA1_C"/>
    <property type="match status" value="1"/>
</dbReference>
<evidence type="ECO:0000256" key="8">
    <source>
        <dbReference type="SAM" id="MobiDB-lite"/>
    </source>
</evidence>
<dbReference type="SUPFAM" id="SSF48371">
    <property type="entry name" value="ARM repeat"/>
    <property type="match status" value="1"/>
</dbReference>
<sequence length="701" mass="80650">MSGRHNNKLPTNLPQLQNLIKRDPKSYTEEFLQQYRHYQSNIQVFKHQPDKPNKDLAELVMFLAQVGHCYLEELANFPQELTELLLNHHTLLEPDLRMNGGCVCVDGYVEWRTFCKALILLRNKDLIEPTSLLELFFELLRCQDKLLRKTLYTHIVTDIKNINAKHKNNKLNTTLQNFMYTMLRDSNPIAAKISLDVMVELYKRNIWNDAKTVNVIMTACFSKVTKILVAALTFFLGKDEDEKKGSGSDSEDDGPSARDLMVRYSTGKKTSKNKKKMEKAMKVLKKHKKKKKVEVFNFSAIHVIHDPQDFAEKLLKQVESCKERFEVKMMMMELISRLVGIHELFLFNFYPFVQRFLQPHQREVTKILLCAAQASHTLVPPEVIEPVIMSIANNFVTDRNSGEVMTVGINAIKEIVTRCPLSMPEDLLLDLAQYKSHKDKNVVMSARGLIQLFRDLNPHMLHRKDRGKPTEASAEARIQDYGELEAKDYIPGAEVLDLEEEEAGGGDNEDGWESASMSEDDDDDDGEWVTVHHSSDEDPEGVAGKLHSVPAEERKVKAAAVSGSRLLTQDDFRKIRLAQMARDVTAAPGKSQKRTRAETDDDADRGELLTLRDIERLHKKRKSDKETRLATAMAGRTDRKEFVRKKNRLNPFASTSNKEKRKRKNFMMMRQSQDVRTKGKRSFREKQIALRDALLKKRKHK</sequence>
<comment type="subcellular location">
    <subcellularLocation>
        <location evidence="7">Nucleus</location>
        <location evidence="7">Nucleolus</location>
    </subcellularLocation>
</comment>
<feature type="domain" description="SDA1 middle" evidence="9">
    <location>
        <begin position="497"/>
        <end position="635"/>
    </location>
</feature>
<keyword evidence="13" id="KW-1185">Reference proteome</keyword>
<feature type="compositionally biased region" description="Acidic residues" evidence="8">
    <location>
        <begin position="500"/>
        <end position="527"/>
    </location>
</feature>
<dbReference type="InterPro" id="IPR012977">
    <property type="entry name" value="SDA1_N"/>
</dbReference>
<evidence type="ECO:0000259" key="10">
    <source>
        <dbReference type="Pfam" id="PF08158"/>
    </source>
</evidence>
<dbReference type="GO" id="GO:0042273">
    <property type="term" value="P:ribosomal large subunit biogenesis"/>
    <property type="evidence" value="ECO:0007669"/>
    <property type="project" value="UniProtKB-UniRule"/>
</dbReference>
<evidence type="ECO:0000313" key="13">
    <source>
        <dbReference type="Proteomes" id="UP001239994"/>
    </source>
</evidence>
<dbReference type="PANTHER" id="PTHR12730:SF0">
    <property type="entry name" value="PROTEIN SDA1 HOMOLOG"/>
    <property type="match status" value="1"/>
</dbReference>
<dbReference type="InterPro" id="IPR016024">
    <property type="entry name" value="ARM-type_fold"/>
</dbReference>
<dbReference type="InterPro" id="IPR027312">
    <property type="entry name" value="Sda1"/>
</dbReference>
<dbReference type="GO" id="GO:0015031">
    <property type="term" value="P:protein transport"/>
    <property type="evidence" value="ECO:0007669"/>
    <property type="project" value="UniProtKB-KW"/>
</dbReference>
<name>A0AAD8YWR9_9TELE</name>
<comment type="caution">
    <text evidence="12">The sequence shown here is derived from an EMBL/GenBank/DDBJ whole genome shotgun (WGS) entry which is preliminary data.</text>
</comment>
<comment type="function">
    <text evidence="1 7">Required for 60S pre-ribosomal subunits export to the cytoplasm.</text>
</comment>